<sequence>MRLPATEESRAEKTPPRRSNAKAKAFTSSSASPPPPPSPPPATLADIMSKMGYGALNPNGRSKLQLQCSDGALFDVTHNEAMMSSTLWMLLQDASDRTGKTSVRQHTIPIFDVPSSSVELALYYCRCLYKYQVEGNISAMHEWEDRFFNLDSKTLCDLAKVASNLDIQPLVDITCRSIAQIMSATEAAHEIRQKFGLDESTSGGSTECSCDLRNGMSGFDFDVFSSLDHDLSTDEYELVEFDQPSVDELVSFINGDSANPNLVGSSGTTSSKSNKNCRVHGADDQNESTNGGPSSANKKKKKKKKKKKTAPSQPSGARQTSDQTGSEDVDGNDDEDDADDDNEGSASALQSELLGSSALLSSKDLIEKMRLAQKNPSAVFQESQFEDEDDEEVEEQIESFRLALESAHLDSKPTKLKPRFKFAPQDVFRSTLAATHRQSATIS</sequence>
<feature type="compositionally biased region" description="Polar residues" evidence="3">
    <location>
        <begin position="287"/>
        <end position="296"/>
    </location>
</feature>
<feature type="region of interest" description="Disordered" evidence="3">
    <location>
        <begin position="1"/>
        <end position="43"/>
    </location>
</feature>
<feature type="compositionally biased region" description="Basic and acidic residues" evidence="3">
    <location>
        <begin position="1"/>
        <end position="15"/>
    </location>
</feature>
<dbReference type="SUPFAM" id="SSF54695">
    <property type="entry name" value="POZ domain"/>
    <property type="match status" value="1"/>
</dbReference>
<feature type="compositionally biased region" description="Low complexity" evidence="3">
    <location>
        <begin position="344"/>
        <end position="356"/>
    </location>
</feature>
<evidence type="ECO:0008006" key="6">
    <source>
        <dbReference type="Google" id="ProtNLM"/>
    </source>
</evidence>
<keyword evidence="5" id="KW-1185">Reference proteome</keyword>
<dbReference type="PANTHER" id="PTHR11165">
    <property type="entry name" value="SKP1"/>
    <property type="match status" value="1"/>
</dbReference>
<keyword evidence="2" id="KW-0833">Ubl conjugation pathway</keyword>
<dbReference type="InterPro" id="IPR016897">
    <property type="entry name" value="SKP1"/>
</dbReference>
<protein>
    <recommendedName>
        <fullName evidence="6">SKP1 component dimerisation domain-containing protein</fullName>
    </recommendedName>
</protein>
<proteinExistence type="inferred from homology"/>
<dbReference type="AlphaFoldDB" id="A0A8K1C439"/>
<organism evidence="4 5">
    <name type="scientific">Pythium oligandrum</name>
    <name type="common">Mycoparasitic fungus</name>
    <dbReference type="NCBI Taxonomy" id="41045"/>
    <lineage>
        <taxon>Eukaryota</taxon>
        <taxon>Sar</taxon>
        <taxon>Stramenopiles</taxon>
        <taxon>Oomycota</taxon>
        <taxon>Peronosporomycetes</taxon>
        <taxon>Pythiales</taxon>
        <taxon>Pythiaceae</taxon>
        <taxon>Pythium</taxon>
    </lineage>
</organism>
<dbReference type="InterPro" id="IPR011333">
    <property type="entry name" value="SKP1/BTB/POZ_sf"/>
</dbReference>
<dbReference type="Gene3D" id="3.30.710.10">
    <property type="entry name" value="Potassium Channel Kv1.1, Chain A"/>
    <property type="match status" value="1"/>
</dbReference>
<dbReference type="OrthoDB" id="2342932at2759"/>
<reference evidence="4" key="1">
    <citation type="submission" date="2019-03" db="EMBL/GenBank/DDBJ databases">
        <title>Long read genome sequence of the mycoparasitic Pythium oligandrum ATCC 38472 isolated from sugarbeet rhizosphere.</title>
        <authorList>
            <person name="Gaulin E."/>
        </authorList>
    </citation>
    <scope>NUCLEOTIDE SEQUENCE</scope>
    <source>
        <strain evidence="4">ATCC 38472_TT</strain>
    </source>
</reference>
<feature type="compositionally biased region" description="Low complexity" evidence="3">
    <location>
        <begin position="264"/>
        <end position="276"/>
    </location>
</feature>
<accession>A0A8K1C439</accession>
<dbReference type="GO" id="GO:0006511">
    <property type="term" value="P:ubiquitin-dependent protein catabolic process"/>
    <property type="evidence" value="ECO:0007669"/>
    <property type="project" value="InterPro"/>
</dbReference>
<name>A0A8K1C439_PYTOL</name>
<evidence type="ECO:0000256" key="1">
    <source>
        <dbReference type="ARBA" id="ARBA00009993"/>
    </source>
</evidence>
<feature type="compositionally biased region" description="Basic residues" evidence="3">
    <location>
        <begin position="297"/>
        <end position="309"/>
    </location>
</feature>
<feature type="region of interest" description="Disordered" evidence="3">
    <location>
        <begin position="257"/>
        <end position="356"/>
    </location>
</feature>
<feature type="compositionally biased region" description="Acidic residues" evidence="3">
    <location>
        <begin position="325"/>
        <end position="343"/>
    </location>
</feature>
<dbReference type="EMBL" id="SPLM01000146">
    <property type="protein sequence ID" value="TMW56080.1"/>
    <property type="molecule type" value="Genomic_DNA"/>
</dbReference>
<dbReference type="Proteomes" id="UP000794436">
    <property type="component" value="Unassembled WGS sequence"/>
</dbReference>
<dbReference type="SMART" id="SM00512">
    <property type="entry name" value="Skp1"/>
    <property type="match status" value="1"/>
</dbReference>
<dbReference type="SUPFAM" id="SSF81382">
    <property type="entry name" value="Skp1 dimerisation domain-like"/>
    <property type="match status" value="1"/>
</dbReference>
<gene>
    <name evidence="4" type="ORF">Poli38472_008728</name>
</gene>
<feature type="compositionally biased region" description="Pro residues" evidence="3">
    <location>
        <begin position="32"/>
        <end position="42"/>
    </location>
</feature>
<comment type="caution">
    <text evidence="4">The sequence shown here is derived from an EMBL/GenBank/DDBJ whole genome shotgun (WGS) entry which is preliminary data.</text>
</comment>
<feature type="compositionally biased region" description="Polar residues" evidence="3">
    <location>
        <begin position="310"/>
        <end position="324"/>
    </location>
</feature>
<dbReference type="InterPro" id="IPR036296">
    <property type="entry name" value="SKP1-like_dim_sf"/>
</dbReference>
<dbReference type="InterPro" id="IPR001232">
    <property type="entry name" value="SKP1-like"/>
</dbReference>
<evidence type="ECO:0000256" key="2">
    <source>
        <dbReference type="ARBA" id="ARBA00022786"/>
    </source>
</evidence>
<evidence type="ECO:0000313" key="5">
    <source>
        <dbReference type="Proteomes" id="UP000794436"/>
    </source>
</evidence>
<evidence type="ECO:0000256" key="3">
    <source>
        <dbReference type="SAM" id="MobiDB-lite"/>
    </source>
</evidence>
<comment type="similarity">
    <text evidence="1">Belongs to the SKP1 family.</text>
</comment>
<evidence type="ECO:0000313" key="4">
    <source>
        <dbReference type="EMBL" id="TMW56080.1"/>
    </source>
</evidence>